<dbReference type="InterPro" id="IPR010869">
    <property type="entry name" value="DUF1501"/>
</dbReference>
<keyword evidence="1" id="KW-0732">Signal</keyword>
<reference evidence="2 3" key="1">
    <citation type="submission" date="2020-04" db="EMBL/GenBank/DDBJ databases">
        <title>Usitatibacter rugosus gen. nov., sp. nov. and Usitatibacter palustris sp. nov., novel members of Usitatibacteraceae fam. nov. within the order Nitrosomonadales isolated from soil.</title>
        <authorList>
            <person name="Huber K.J."/>
            <person name="Neumann-Schaal M."/>
            <person name="Geppert A."/>
            <person name="Luckner M."/>
            <person name="Wanner G."/>
            <person name="Overmann J."/>
        </authorList>
    </citation>
    <scope>NUCLEOTIDE SEQUENCE [LARGE SCALE GENOMIC DNA]</scope>
    <source>
        <strain evidence="2 3">0125_3</strain>
    </source>
</reference>
<evidence type="ECO:0000313" key="3">
    <source>
        <dbReference type="Proteomes" id="UP000501534"/>
    </source>
</evidence>
<feature type="signal peptide" evidence="1">
    <location>
        <begin position="1"/>
        <end position="25"/>
    </location>
</feature>
<gene>
    <name evidence="2" type="ORF">DSM104443_01970</name>
</gene>
<keyword evidence="3" id="KW-1185">Reference proteome</keyword>
<accession>A0A6M4GUC1</accession>
<sequence>MKRRDFLRLAAALPLSGTVGSVAFAAPAGGSRNLLVLVELKGGNDALNTVVPYADGTYRRLRSRIALDRDAVLKLTDTAALHPSLEKLVPLWQAKQLAIVQGVGYPQPNLSHFRSIEIWDTASKSEEYLDEGWLARAFAKSPSPAAFAADGVVVGAADMGPLTGAGRAIALTNPEQFLRNARLARDEAAESRNPSLAHILRVEREIVQSAEKLNAGRTFQAAFPTGAFGNAIRTAAQLAANPFGIAVIRVTLGGFDTHANQLGTHANLLRQLGEGLGALREALVEIGRWDTTVVATYSEFGRRPAENQSGGTDHGTSSVHLVMGGKVRGGMYGTPPRLDRLDGNGNLPFAVDFRSYYATFLDRWWGMDPAAVLQGRFDLLNILV</sequence>
<dbReference type="PANTHER" id="PTHR43737">
    <property type="entry name" value="BLL7424 PROTEIN"/>
    <property type="match status" value="1"/>
</dbReference>
<dbReference type="InterPro" id="IPR017850">
    <property type="entry name" value="Alkaline_phosphatase_core_sf"/>
</dbReference>
<evidence type="ECO:0000313" key="2">
    <source>
        <dbReference type="EMBL" id="QJR10900.1"/>
    </source>
</evidence>
<dbReference type="EMBL" id="CP053069">
    <property type="protein sequence ID" value="QJR10900.1"/>
    <property type="molecule type" value="Genomic_DNA"/>
</dbReference>
<evidence type="ECO:0000256" key="1">
    <source>
        <dbReference type="SAM" id="SignalP"/>
    </source>
</evidence>
<name>A0A6M4GUC1_9PROT</name>
<feature type="chain" id="PRO_5026726101" description="Twin-arginine translocation pathway signal sequence domain-containing protein" evidence="1">
    <location>
        <begin position="26"/>
        <end position="384"/>
    </location>
</feature>
<dbReference type="Proteomes" id="UP000501534">
    <property type="component" value="Chromosome"/>
</dbReference>
<dbReference type="SUPFAM" id="SSF53649">
    <property type="entry name" value="Alkaline phosphatase-like"/>
    <property type="match status" value="1"/>
</dbReference>
<dbReference type="AlphaFoldDB" id="A0A6M4GUC1"/>
<organism evidence="2 3">
    <name type="scientific">Usitatibacter rugosus</name>
    <dbReference type="NCBI Taxonomy" id="2732067"/>
    <lineage>
        <taxon>Bacteria</taxon>
        <taxon>Pseudomonadati</taxon>
        <taxon>Pseudomonadota</taxon>
        <taxon>Betaproteobacteria</taxon>
        <taxon>Nitrosomonadales</taxon>
        <taxon>Usitatibacteraceae</taxon>
        <taxon>Usitatibacter</taxon>
    </lineage>
</organism>
<proteinExistence type="predicted"/>
<dbReference type="PANTHER" id="PTHR43737:SF1">
    <property type="entry name" value="DUF1501 DOMAIN-CONTAINING PROTEIN"/>
    <property type="match status" value="1"/>
</dbReference>
<dbReference type="Pfam" id="PF07394">
    <property type="entry name" value="DUF1501"/>
    <property type="match status" value="1"/>
</dbReference>
<dbReference type="RefSeq" id="WP_171091776.1">
    <property type="nucleotide sequence ID" value="NZ_CP053069.1"/>
</dbReference>
<dbReference type="KEGG" id="uru:DSM104443_01970"/>
<evidence type="ECO:0008006" key="4">
    <source>
        <dbReference type="Google" id="ProtNLM"/>
    </source>
</evidence>
<protein>
    <recommendedName>
        <fullName evidence="4">Twin-arginine translocation pathway signal sequence domain-containing protein</fullName>
    </recommendedName>
</protein>